<sequence>MEQLTVVDIHKRHCKEQSNILCCQCAKGYSGDSHIEPQGKEYACQKVCYIDGNIHHHWTYGVLHPDEPAFENEERKGCRCSPDSDVKVCSGKLFGGGGCVYNQKGCLEVYYLDNPNEQSCRESCSQRLYEHPECITEIPPSVGLCCQTSCPNPQEPHVPVEEVKQHRGNSDGSDAGCIAQPSGYCHIYHSYKRYRYVCQYAGSCQLQNFPVHLYFSSSSSMLRYDWYLSGVISPFSTAFLTAQPGSWVWVQGEKRQSSSTRSISGR</sequence>
<organism evidence="1">
    <name type="scientific">bioreactor metagenome</name>
    <dbReference type="NCBI Taxonomy" id="1076179"/>
    <lineage>
        <taxon>unclassified sequences</taxon>
        <taxon>metagenomes</taxon>
        <taxon>ecological metagenomes</taxon>
    </lineage>
</organism>
<comment type="caution">
    <text evidence="1">The sequence shown here is derived from an EMBL/GenBank/DDBJ whole genome shotgun (WGS) entry which is preliminary data.</text>
</comment>
<gene>
    <name evidence="1" type="ORF">SDC9_109718</name>
</gene>
<reference evidence="1" key="1">
    <citation type="submission" date="2019-08" db="EMBL/GenBank/DDBJ databases">
        <authorList>
            <person name="Kucharzyk K."/>
            <person name="Murdoch R.W."/>
            <person name="Higgins S."/>
            <person name="Loffler F."/>
        </authorList>
    </citation>
    <scope>NUCLEOTIDE SEQUENCE</scope>
</reference>
<proteinExistence type="predicted"/>
<evidence type="ECO:0000313" key="1">
    <source>
        <dbReference type="EMBL" id="MPM62840.1"/>
    </source>
</evidence>
<name>A0A645BBK9_9ZZZZ</name>
<dbReference type="EMBL" id="VSSQ01019074">
    <property type="protein sequence ID" value="MPM62840.1"/>
    <property type="molecule type" value="Genomic_DNA"/>
</dbReference>
<accession>A0A645BBK9</accession>
<dbReference type="AlphaFoldDB" id="A0A645BBK9"/>
<protein>
    <submittedName>
        <fullName evidence="1">Uncharacterized protein</fullName>
    </submittedName>
</protein>